<dbReference type="EMBL" id="CM000634">
    <property type="protein sequence ID" value="EEC42916.1"/>
    <property type="molecule type" value="Genomic_DNA"/>
</dbReference>
<dbReference type="InParanoid" id="B7GEM1"/>
<evidence type="ECO:0000256" key="1">
    <source>
        <dbReference type="SAM" id="SignalP"/>
    </source>
</evidence>
<reference evidence="2 3" key="1">
    <citation type="journal article" date="2008" name="Nature">
        <title>The Phaeodactylum genome reveals the evolutionary history of diatom genomes.</title>
        <authorList>
            <person name="Bowler C."/>
            <person name="Allen A.E."/>
            <person name="Badger J.H."/>
            <person name="Grimwood J."/>
            <person name="Jabbari K."/>
            <person name="Kuo A."/>
            <person name="Maheswari U."/>
            <person name="Martens C."/>
            <person name="Maumus F."/>
            <person name="Otillar R.P."/>
            <person name="Rayko E."/>
            <person name="Salamov A."/>
            <person name="Vandepoele K."/>
            <person name="Beszteri B."/>
            <person name="Gruber A."/>
            <person name="Heijde M."/>
            <person name="Katinka M."/>
            <person name="Mock T."/>
            <person name="Valentin K."/>
            <person name="Verret F."/>
            <person name="Berges J.A."/>
            <person name="Brownlee C."/>
            <person name="Cadoret J.P."/>
            <person name="Chiovitti A."/>
            <person name="Choi C.J."/>
            <person name="Coesel S."/>
            <person name="De Martino A."/>
            <person name="Detter J.C."/>
            <person name="Durkin C."/>
            <person name="Falciatore A."/>
            <person name="Fournet J."/>
            <person name="Haruta M."/>
            <person name="Huysman M.J."/>
            <person name="Jenkins B.D."/>
            <person name="Jiroutova K."/>
            <person name="Jorgensen R.E."/>
            <person name="Joubert Y."/>
            <person name="Kaplan A."/>
            <person name="Kroger N."/>
            <person name="Kroth P.G."/>
            <person name="La Roche J."/>
            <person name="Lindquist E."/>
            <person name="Lommer M."/>
            <person name="Martin-Jezequel V."/>
            <person name="Lopez P.J."/>
            <person name="Lucas S."/>
            <person name="Mangogna M."/>
            <person name="McGinnis K."/>
            <person name="Medlin L.K."/>
            <person name="Montsant A."/>
            <person name="Oudot-Le Secq M.P."/>
            <person name="Napoli C."/>
            <person name="Obornik M."/>
            <person name="Parker M.S."/>
            <person name="Petit J.L."/>
            <person name="Porcel B.M."/>
            <person name="Poulsen N."/>
            <person name="Robison M."/>
            <person name="Rychlewski L."/>
            <person name="Rynearson T.A."/>
            <person name="Schmutz J."/>
            <person name="Shapiro H."/>
            <person name="Siaut M."/>
            <person name="Stanley M."/>
            <person name="Sussman M.R."/>
            <person name="Taylor A.R."/>
            <person name="Vardi A."/>
            <person name="von Dassow P."/>
            <person name="Vyverman W."/>
            <person name="Willis A."/>
            <person name="Wyrwicz L.S."/>
            <person name="Rokhsar D.S."/>
            <person name="Weissenbach J."/>
            <person name="Armbrust E.V."/>
            <person name="Green B.R."/>
            <person name="Van de Peer Y."/>
            <person name="Grigoriev I.V."/>
        </authorList>
    </citation>
    <scope>NUCLEOTIDE SEQUENCE [LARGE SCALE GENOMIC DNA]</scope>
    <source>
        <strain evidence="2 3">CCAP 1055/1</strain>
    </source>
</reference>
<feature type="chain" id="PRO_5002856096" evidence="1">
    <location>
        <begin position="27"/>
        <end position="169"/>
    </location>
</feature>
<accession>B7GEM1</accession>
<dbReference type="AlphaFoldDB" id="B7GEM1"/>
<dbReference type="GeneID" id="7199438"/>
<dbReference type="RefSeq" id="XP_002185551.1">
    <property type="nucleotide sequence ID" value="XM_002185515.1"/>
</dbReference>
<keyword evidence="3" id="KW-1185">Reference proteome</keyword>
<gene>
    <name evidence="2" type="ORF">PHATRDRAFT_50594</name>
</gene>
<reference evidence="3" key="2">
    <citation type="submission" date="2008-08" db="EMBL/GenBank/DDBJ databases">
        <authorList>
            <consortium name="Diatom Consortium"/>
            <person name="Grigoriev I."/>
            <person name="Grimwood J."/>
            <person name="Kuo A."/>
            <person name="Otillar R.P."/>
            <person name="Salamov A."/>
            <person name="Detter J.C."/>
            <person name="Lindquist E."/>
            <person name="Shapiro H."/>
            <person name="Lucas S."/>
            <person name="Glavina del Rio T."/>
            <person name="Pitluck S."/>
            <person name="Rokhsar D."/>
            <person name="Bowler C."/>
        </authorList>
    </citation>
    <scope>GENOME REANNOTATION</scope>
    <source>
        <strain evidence="3">CCAP 1055/1</strain>
    </source>
</reference>
<feature type="signal peptide" evidence="1">
    <location>
        <begin position="1"/>
        <end position="26"/>
    </location>
</feature>
<sequence>MAFGSVLNSALVLVLAVAVLAQIALAQDVEGLPSATPSQSPASAITVSALPSTAPTIERSAAPTSMPSSSPFGSPAVCSRAGETCSGAGALPCCFPALCDRASSVCVKTTAADSAAFKDGLRRDLLCGRSVSPSDCSPFDRVRGGIVTPSTLRGGRGDGRRVLLKGSSE</sequence>
<keyword evidence="1" id="KW-0732">Signal</keyword>
<dbReference type="KEGG" id="pti:PHATRDRAFT_50594"/>
<evidence type="ECO:0000313" key="3">
    <source>
        <dbReference type="Proteomes" id="UP000000759"/>
    </source>
</evidence>
<proteinExistence type="predicted"/>
<organism evidence="2 3">
    <name type="scientific">Phaeodactylum tricornutum (strain CCAP 1055/1)</name>
    <dbReference type="NCBI Taxonomy" id="556484"/>
    <lineage>
        <taxon>Eukaryota</taxon>
        <taxon>Sar</taxon>
        <taxon>Stramenopiles</taxon>
        <taxon>Ochrophyta</taxon>
        <taxon>Bacillariophyta</taxon>
        <taxon>Bacillariophyceae</taxon>
        <taxon>Bacillariophycidae</taxon>
        <taxon>Naviculales</taxon>
        <taxon>Phaeodactylaceae</taxon>
        <taxon>Phaeodactylum</taxon>
    </lineage>
</organism>
<evidence type="ECO:0000313" key="2">
    <source>
        <dbReference type="EMBL" id="EEC42916.1"/>
    </source>
</evidence>
<name>B7GEM1_PHATC</name>
<dbReference type="HOGENOM" id="CLU_1581586_0_0_1"/>
<dbReference type="Proteomes" id="UP000000759">
    <property type="component" value="Chromosome 32"/>
</dbReference>
<dbReference type="PaxDb" id="2850-Phatr50594"/>
<protein>
    <submittedName>
        <fullName evidence="2">Uncharacterized protein</fullName>
    </submittedName>
</protein>